<dbReference type="SUPFAM" id="SSF54928">
    <property type="entry name" value="RNA-binding domain, RBD"/>
    <property type="match status" value="1"/>
</dbReference>
<feature type="region of interest" description="Disordered" evidence="3">
    <location>
        <begin position="322"/>
        <end position="348"/>
    </location>
</feature>
<feature type="domain" description="NTF2" evidence="5">
    <location>
        <begin position="14"/>
        <end position="130"/>
    </location>
</feature>
<name>A0A165QU63_9APHY</name>
<feature type="region of interest" description="Disordered" evidence="3">
    <location>
        <begin position="158"/>
        <end position="299"/>
    </location>
</feature>
<dbReference type="InterPro" id="IPR012677">
    <property type="entry name" value="Nucleotide-bd_a/b_plait_sf"/>
</dbReference>
<accession>A0A165QU63</accession>
<dbReference type="InterPro" id="IPR035979">
    <property type="entry name" value="RBD_domain_sf"/>
</dbReference>
<dbReference type="InterPro" id="IPR039539">
    <property type="entry name" value="Ras_GTPase_bind_prot"/>
</dbReference>
<keyword evidence="1 2" id="KW-0694">RNA-binding</keyword>
<evidence type="ECO:0000313" key="7">
    <source>
        <dbReference type="Proteomes" id="UP000076727"/>
    </source>
</evidence>
<dbReference type="OrthoDB" id="339151at2759"/>
<feature type="region of interest" description="Disordered" evidence="3">
    <location>
        <begin position="445"/>
        <end position="488"/>
    </location>
</feature>
<feature type="compositionally biased region" description="Gly residues" evidence="3">
    <location>
        <begin position="470"/>
        <end position="482"/>
    </location>
</feature>
<dbReference type="Gene3D" id="3.30.70.330">
    <property type="match status" value="1"/>
</dbReference>
<dbReference type="GO" id="GO:0016579">
    <property type="term" value="P:protein deubiquitination"/>
    <property type="evidence" value="ECO:0007669"/>
    <property type="project" value="TreeGrafter"/>
</dbReference>
<dbReference type="Pfam" id="PF00076">
    <property type="entry name" value="RRM_1"/>
    <property type="match status" value="1"/>
</dbReference>
<feature type="compositionally biased region" description="Pro residues" evidence="3">
    <location>
        <begin position="183"/>
        <end position="211"/>
    </location>
</feature>
<evidence type="ECO:0000256" key="2">
    <source>
        <dbReference type="PROSITE-ProRule" id="PRU00176"/>
    </source>
</evidence>
<dbReference type="AlphaFoldDB" id="A0A165QU63"/>
<feature type="domain" description="RRM" evidence="4">
    <location>
        <begin position="365"/>
        <end position="450"/>
    </location>
</feature>
<dbReference type="PROSITE" id="PS50102">
    <property type="entry name" value="RRM"/>
    <property type="match status" value="1"/>
</dbReference>
<dbReference type="GO" id="GO:0005829">
    <property type="term" value="C:cytosol"/>
    <property type="evidence" value="ECO:0007669"/>
    <property type="project" value="TreeGrafter"/>
</dbReference>
<dbReference type="GO" id="GO:0003729">
    <property type="term" value="F:mRNA binding"/>
    <property type="evidence" value="ECO:0007669"/>
    <property type="project" value="TreeGrafter"/>
</dbReference>
<evidence type="ECO:0008006" key="8">
    <source>
        <dbReference type="Google" id="ProtNLM"/>
    </source>
</evidence>
<dbReference type="PROSITE" id="PS50177">
    <property type="entry name" value="NTF2_DOMAIN"/>
    <property type="match status" value="1"/>
</dbReference>
<reference evidence="6 7" key="1">
    <citation type="journal article" date="2016" name="Mol. Biol. Evol.">
        <title>Comparative Genomics of Early-Diverging Mushroom-Forming Fungi Provides Insights into the Origins of Lignocellulose Decay Capabilities.</title>
        <authorList>
            <person name="Nagy L.G."/>
            <person name="Riley R."/>
            <person name="Tritt A."/>
            <person name="Adam C."/>
            <person name="Daum C."/>
            <person name="Floudas D."/>
            <person name="Sun H."/>
            <person name="Yadav J.S."/>
            <person name="Pangilinan J."/>
            <person name="Larsson K.H."/>
            <person name="Matsuura K."/>
            <person name="Barry K."/>
            <person name="Labutti K."/>
            <person name="Kuo R."/>
            <person name="Ohm R.A."/>
            <person name="Bhattacharya S.S."/>
            <person name="Shirouzu T."/>
            <person name="Yoshinaga Y."/>
            <person name="Martin F.M."/>
            <person name="Grigoriev I.V."/>
            <person name="Hibbett D.S."/>
        </authorList>
    </citation>
    <scope>NUCLEOTIDE SEQUENCE [LARGE SCALE GENOMIC DNA]</scope>
    <source>
        <strain evidence="6 7">L-15889</strain>
    </source>
</reference>
<dbReference type="CDD" id="cd00780">
    <property type="entry name" value="NTF2"/>
    <property type="match status" value="1"/>
</dbReference>
<dbReference type="InterPro" id="IPR032710">
    <property type="entry name" value="NTF2-like_dom_sf"/>
</dbReference>
<dbReference type="InterPro" id="IPR000504">
    <property type="entry name" value="RRM_dom"/>
</dbReference>
<gene>
    <name evidence="6" type="ORF">DAEQUDRAFT_725909</name>
</gene>
<dbReference type="InterPro" id="IPR002075">
    <property type="entry name" value="NTF2_dom"/>
</dbReference>
<dbReference type="FunFam" id="3.10.450.50:FF:000003">
    <property type="entry name" value="Nuclear transport factor 2 family protein"/>
    <property type="match status" value="1"/>
</dbReference>
<dbReference type="EMBL" id="KV429054">
    <property type="protein sequence ID" value="KZT69932.1"/>
    <property type="molecule type" value="Genomic_DNA"/>
</dbReference>
<feature type="compositionally biased region" description="Pro residues" evidence="3">
    <location>
        <begin position="224"/>
        <end position="279"/>
    </location>
</feature>
<dbReference type="GO" id="GO:1990904">
    <property type="term" value="C:ribonucleoprotein complex"/>
    <property type="evidence" value="ECO:0007669"/>
    <property type="project" value="TreeGrafter"/>
</dbReference>
<keyword evidence="7" id="KW-1185">Reference proteome</keyword>
<dbReference type="Gene3D" id="3.10.450.50">
    <property type="match status" value="1"/>
</dbReference>
<dbReference type="SUPFAM" id="SSF54427">
    <property type="entry name" value="NTF2-like"/>
    <property type="match status" value="1"/>
</dbReference>
<evidence type="ECO:0000313" key="6">
    <source>
        <dbReference type="EMBL" id="KZT69932.1"/>
    </source>
</evidence>
<feature type="compositionally biased region" description="Pro residues" evidence="3">
    <location>
        <begin position="160"/>
        <end position="171"/>
    </location>
</feature>
<dbReference type="Proteomes" id="UP000076727">
    <property type="component" value="Unassembled WGS sequence"/>
</dbReference>
<evidence type="ECO:0000259" key="5">
    <source>
        <dbReference type="PROSITE" id="PS50177"/>
    </source>
</evidence>
<dbReference type="PRINTS" id="PR01217">
    <property type="entry name" value="PRICHEXTENSN"/>
</dbReference>
<proteinExistence type="predicted"/>
<dbReference type="SMART" id="SM00360">
    <property type="entry name" value="RRM"/>
    <property type="match status" value="1"/>
</dbReference>
<dbReference type="Pfam" id="PF02136">
    <property type="entry name" value="NTF2"/>
    <property type="match status" value="1"/>
</dbReference>
<evidence type="ECO:0000259" key="4">
    <source>
        <dbReference type="PROSITE" id="PS50102"/>
    </source>
</evidence>
<dbReference type="InterPro" id="IPR018222">
    <property type="entry name" value="Nuclear_transport_factor_2_euk"/>
</dbReference>
<dbReference type="PANTHER" id="PTHR10693">
    <property type="entry name" value="RAS GTPASE-ACTIVATING PROTEIN-BINDING PROTEIN"/>
    <property type="match status" value="1"/>
</dbReference>
<protein>
    <recommendedName>
        <fullName evidence="8">NTF2-domain-containing protein</fullName>
    </recommendedName>
</protein>
<sequence>MNTNGTSTVNPSEVGWQFVPQYYTFVNKHPNRLHCFYTKASTFVHGLEGEDTKPCYGQQEIHNKITSIGFQDCKVFIHSVDAQSSANGGIIIQVIGEMSNHGEPWRKFVQTFFLAEQPNGYFVLNDIFRFLKEESAEDDQASDVDLAVPAVPAAQASPAAPVPIPLSPASPAPAEHHLEPVASPTPPPAPALPEEPPAPPVPEPAPEPPQQQPNGVHPEYTPEPGIPPAKSPSPVPEPPATASPPPVSPPAPKEQPLPPPAAPAPQQQPPPHQPAPPPAAQSAPAAPQPQQPPQRKTWANLAAKDSNKWGAAVANDARGVSEAPAATGTPAPVSGPQSPAPHVTTRPTVQHAHPAYIAAQTVSTPQCFVKSVTENISDEALRKTLTERFGPIKELDILRNKACAFLEFTQLDAARRAIVASLQISQGGEGGIRIEGAEGNARIYVETRKERGERPPPRGGPANNDRGRGGFRGRGGPPGRGRGAPPQK</sequence>
<dbReference type="PANTHER" id="PTHR10693:SF20">
    <property type="entry name" value="AT27578P"/>
    <property type="match status" value="1"/>
</dbReference>
<evidence type="ECO:0000256" key="3">
    <source>
        <dbReference type="SAM" id="MobiDB-lite"/>
    </source>
</evidence>
<organism evidence="6 7">
    <name type="scientific">Daedalea quercina L-15889</name>
    <dbReference type="NCBI Taxonomy" id="1314783"/>
    <lineage>
        <taxon>Eukaryota</taxon>
        <taxon>Fungi</taxon>
        <taxon>Dikarya</taxon>
        <taxon>Basidiomycota</taxon>
        <taxon>Agaricomycotina</taxon>
        <taxon>Agaricomycetes</taxon>
        <taxon>Polyporales</taxon>
        <taxon>Fomitopsis</taxon>
    </lineage>
</organism>
<evidence type="ECO:0000256" key="1">
    <source>
        <dbReference type="ARBA" id="ARBA00022884"/>
    </source>
</evidence>
<dbReference type="GO" id="GO:1990861">
    <property type="term" value="C:Ubp3-Bre5 deubiquitination complex"/>
    <property type="evidence" value="ECO:0007669"/>
    <property type="project" value="TreeGrafter"/>
</dbReference>
<dbReference type="STRING" id="1314783.A0A165QU63"/>
<feature type="compositionally biased region" description="Basic and acidic residues" evidence="3">
    <location>
        <begin position="445"/>
        <end position="456"/>
    </location>
</feature>
<dbReference type="GO" id="GO:0034517">
    <property type="term" value="P:ribophagy"/>
    <property type="evidence" value="ECO:0007669"/>
    <property type="project" value="TreeGrafter"/>
</dbReference>